<dbReference type="SMART" id="SM00671">
    <property type="entry name" value="SEL1"/>
    <property type="match status" value="7"/>
</dbReference>
<keyword evidence="3" id="KW-0378">Hydrolase</keyword>
<keyword evidence="2" id="KW-0732">Signal</keyword>
<evidence type="ECO:0000256" key="2">
    <source>
        <dbReference type="SAM" id="SignalP"/>
    </source>
</evidence>
<dbReference type="Pfam" id="PF08238">
    <property type="entry name" value="Sel1"/>
    <property type="match status" value="8"/>
</dbReference>
<reference evidence="3 4" key="1">
    <citation type="journal article" date="2012" name="BMC Genomics">
        <title>Comparative genomic analysis and phylogenetic position of Theileria equi.</title>
        <authorList>
            <person name="Kappmeyer L.S."/>
            <person name="Thiagarajan M."/>
            <person name="Herndon D.R."/>
            <person name="Ramsay J.D."/>
            <person name="Caler E."/>
            <person name="Djikeng A."/>
            <person name="Gillespie J.J."/>
            <person name="Lau A.O."/>
            <person name="Roalson E.H."/>
            <person name="Silva J.C."/>
            <person name="Silva M.G."/>
            <person name="Suarez C.E."/>
            <person name="Ueti M.W."/>
            <person name="Nene V.M."/>
            <person name="Mealey R.H."/>
            <person name="Knowles D.P."/>
            <person name="Brayton K.A."/>
        </authorList>
    </citation>
    <scope>NUCLEOTIDE SEQUENCE [LARGE SCALE GENOMIC DNA]</scope>
    <source>
        <strain evidence="3 4">WA</strain>
    </source>
</reference>
<comment type="similarity">
    <text evidence="1">Belongs to the sel-1 family.</text>
</comment>
<dbReference type="eggNOG" id="KOG1550">
    <property type="taxonomic scope" value="Eukaryota"/>
</dbReference>
<dbReference type="AlphaFoldDB" id="L0B143"/>
<dbReference type="VEuPathDB" id="PiroplasmaDB:BEWA_009540"/>
<dbReference type="PANTHER" id="PTHR11102:SF160">
    <property type="entry name" value="ERAD-ASSOCIATED E3 UBIQUITIN-PROTEIN LIGASE COMPONENT HRD3"/>
    <property type="match status" value="1"/>
</dbReference>
<dbReference type="GO" id="GO:0008800">
    <property type="term" value="F:beta-lactamase activity"/>
    <property type="evidence" value="ECO:0007669"/>
    <property type="project" value="UniProtKB-EC"/>
</dbReference>
<proteinExistence type="inferred from homology"/>
<evidence type="ECO:0000256" key="1">
    <source>
        <dbReference type="ARBA" id="ARBA00038101"/>
    </source>
</evidence>
<evidence type="ECO:0000313" key="4">
    <source>
        <dbReference type="Proteomes" id="UP000031512"/>
    </source>
</evidence>
<dbReference type="PANTHER" id="PTHR11102">
    <property type="entry name" value="SEL-1-LIKE PROTEIN"/>
    <property type="match status" value="1"/>
</dbReference>
<dbReference type="GO" id="GO:0036503">
    <property type="term" value="P:ERAD pathway"/>
    <property type="evidence" value="ECO:0007669"/>
    <property type="project" value="TreeGrafter"/>
</dbReference>
<dbReference type="InterPro" id="IPR006597">
    <property type="entry name" value="Sel1-like"/>
</dbReference>
<dbReference type="EC" id="3.5.2.6" evidence="3"/>
<dbReference type="STRING" id="1537102.L0B143"/>
<dbReference type="Proteomes" id="UP000031512">
    <property type="component" value="Chromosome 3"/>
</dbReference>
<protein>
    <submittedName>
        <fullName evidence="3">Sel1 repeat domain-containing protein</fullName>
        <ecNumber evidence="3">3.5.2.6</ecNumber>
    </submittedName>
</protein>
<dbReference type="EMBL" id="CP001670">
    <property type="protein sequence ID" value="AFZ81540.1"/>
    <property type="molecule type" value="Genomic_DNA"/>
</dbReference>
<dbReference type="OrthoDB" id="27934at2759"/>
<dbReference type="InterPro" id="IPR011990">
    <property type="entry name" value="TPR-like_helical_dom_sf"/>
</dbReference>
<dbReference type="SUPFAM" id="SSF81901">
    <property type="entry name" value="HCP-like"/>
    <property type="match status" value="2"/>
</dbReference>
<dbReference type="KEGG" id="beq:BEWA_009540"/>
<dbReference type="GO" id="GO:0005789">
    <property type="term" value="C:endoplasmic reticulum membrane"/>
    <property type="evidence" value="ECO:0007669"/>
    <property type="project" value="TreeGrafter"/>
</dbReference>
<dbReference type="RefSeq" id="XP_004831206.1">
    <property type="nucleotide sequence ID" value="XM_004831149.1"/>
</dbReference>
<keyword evidence="4" id="KW-1185">Reference proteome</keyword>
<feature type="chain" id="PRO_5003939481" evidence="2">
    <location>
        <begin position="30"/>
        <end position="608"/>
    </location>
</feature>
<accession>L0B143</accession>
<organism evidence="3 4">
    <name type="scientific">Theileria equi strain WA</name>
    <dbReference type="NCBI Taxonomy" id="1537102"/>
    <lineage>
        <taxon>Eukaryota</taxon>
        <taxon>Sar</taxon>
        <taxon>Alveolata</taxon>
        <taxon>Apicomplexa</taxon>
        <taxon>Aconoidasida</taxon>
        <taxon>Piroplasmida</taxon>
        <taxon>Theileriidae</taxon>
        <taxon>Theileria</taxon>
    </lineage>
</organism>
<sequence length="608" mass="69317">MALIKGQICQVFFFLCISICFEDNSRALAEDIGSSRLERLNNALFVRYGDSNKKGDPSAAIALFEKLIEEENDEITTHSLFELGKIYFFGFDGYFWKNYDIKKALEYLETSSNRNHPGALFMMSFLYSVGIKDGPPINNDKAMKCLIRSSKMDFVPSMLALAFRFLYGIDVEVDLNAAIKLYKRIFHLNSKKGNTPLFITPLEELKITEESLSYFRNNEKSGNTNDVKYRKDAMHYWENRANDGDPLANYELAKLHESDNGDNKKVAELYKKAGDRNMAPALRDLALCYLQRKGLPKNSEKAIELLKKAVSLGDYESANYLGHIYYNGDFYVDEGKPIYADKKLALKYFVIAASHEIPEAMYFLAEIIVDNSRSYKGSKYDSELSCAYHLYKSSADHGFLHAYWREAIMIENGIGTSKNLLLSALNYKIVAESHYARSNIVDSIEKYLNKDVHSCILINAIASYAGIQVAQWNVGALCLKSKCSIFKDRMISKSYLSNALLQGDTSVLYDLGTLSISEGKIRTAKDLFRRGFNSGDMKCLQPLVRMFSIDKKSINKAINLLEYKKYRNSIAKPDSGFRLSFSRTLENLRTNRDLFSLKGKRFLYNLIY</sequence>
<gene>
    <name evidence="3" type="ORF">BEWA_009540</name>
</gene>
<name>L0B143_THEEQ</name>
<dbReference type="GeneID" id="15805746"/>
<evidence type="ECO:0000313" key="3">
    <source>
        <dbReference type="EMBL" id="AFZ81540.1"/>
    </source>
</evidence>
<feature type="signal peptide" evidence="2">
    <location>
        <begin position="1"/>
        <end position="29"/>
    </location>
</feature>
<dbReference type="InterPro" id="IPR050767">
    <property type="entry name" value="Sel1_AlgK"/>
</dbReference>
<dbReference type="Gene3D" id="1.25.40.10">
    <property type="entry name" value="Tetratricopeptide repeat domain"/>
    <property type="match status" value="2"/>
</dbReference>